<dbReference type="GO" id="GO:1990116">
    <property type="term" value="P:ribosome-associated ubiquitin-dependent protein catabolic process"/>
    <property type="evidence" value="ECO:0007669"/>
    <property type="project" value="InterPro"/>
</dbReference>
<dbReference type="Pfam" id="PF23009">
    <property type="entry name" value="UBC_like"/>
    <property type="match status" value="1"/>
</dbReference>
<feature type="transmembrane region" description="Helical" evidence="2">
    <location>
        <begin position="352"/>
        <end position="368"/>
    </location>
</feature>
<protein>
    <recommendedName>
        <fullName evidence="3">Phosphatidic acid phosphatase type 2/haloperoxidase domain-containing protein</fullName>
    </recommendedName>
</protein>
<dbReference type="GO" id="GO:0061630">
    <property type="term" value="F:ubiquitin protein ligase activity"/>
    <property type="evidence" value="ECO:0007669"/>
    <property type="project" value="InterPro"/>
</dbReference>
<reference evidence="4" key="1">
    <citation type="submission" date="2021-01" db="EMBL/GenBank/DDBJ databases">
        <authorList>
            <person name="Kaushik A."/>
        </authorList>
    </citation>
    <scope>NUCLEOTIDE SEQUENCE</scope>
    <source>
        <strain evidence="4">AG5</strain>
    </source>
</reference>
<dbReference type="InterPro" id="IPR054476">
    <property type="entry name" value="Ltn1_N"/>
</dbReference>
<dbReference type="GO" id="GO:0005829">
    <property type="term" value="C:cytosol"/>
    <property type="evidence" value="ECO:0007669"/>
    <property type="project" value="TreeGrafter"/>
</dbReference>
<feature type="domain" description="Phosphatidic acid phosphatase type 2/haloperoxidase" evidence="3">
    <location>
        <begin position="352"/>
        <end position="473"/>
    </location>
</feature>
<feature type="region of interest" description="Disordered" evidence="1">
    <location>
        <begin position="746"/>
        <end position="801"/>
    </location>
</feature>
<dbReference type="GO" id="GO:0072344">
    <property type="term" value="P:rescue of stalled ribosome"/>
    <property type="evidence" value="ECO:0007669"/>
    <property type="project" value="TreeGrafter"/>
</dbReference>
<dbReference type="InterPro" id="IPR000326">
    <property type="entry name" value="PAP2/HPO"/>
</dbReference>
<feature type="transmembrane region" description="Helical" evidence="2">
    <location>
        <begin position="427"/>
        <end position="446"/>
    </location>
</feature>
<feature type="region of interest" description="Disordered" evidence="1">
    <location>
        <begin position="194"/>
        <end position="214"/>
    </location>
</feature>
<dbReference type="PANTHER" id="PTHR12389:SF0">
    <property type="entry name" value="E3 UBIQUITIN-PROTEIN LIGASE LISTERIN"/>
    <property type="match status" value="1"/>
</dbReference>
<dbReference type="SUPFAM" id="SSF48317">
    <property type="entry name" value="Acid phosphatase/Vanadium-dependent haloperoxidase"/>
    <property type="match status" value="1"/>
</dbReference>
<feature type="transmembrane region" description="Helical" evidence="2">
    <location>
        <begin position="570"/>
        <end position="591"/>
    </location>
</feature>
<dbReference type="Proteomes" id="UP000663827">
    <property type="component" value="Unassembled WGS sequence"/>
</dbReference>
<dbReference type="Pfam" id="PF01569">
    <property type="entry name" value="PAP2"/>
    <property type="match status" value="1"/>
</dbReference>
<dbReference type="Gene3D" id="2.40.160.20">
    <property type="match status" value="1"/>
</dbReference>
<feature type="region of interest" description="Disordered" evidence="1">
    <location>
        <begin position="1155"/>
        <end position="1186"/>
    </location>
</feature>
<keyword evidence="2" id="KW-1133">Transmembrane helix</keyword>
<dbReference type="PANTHER" id="PTHR12389">
    <property type="entry name" value="ZINC FINGER PROTEIN 294"/>
    <property type="match status" value="1"/>
</dbReference>
<name>A0A8H3E481_9AGAM</name>
<dbReference type="InterPro" id="IPR054477">
    <property type="entry name" value="LTN1_E3_ligase_6th"/>
</dbReference>
<feature type="compositionally biased region" description="Basic and acidic residues" evidence="1">
    <location>
        <begin position="779"/>
        <end position="794"/>
    </location>
</feature>
<sequence length="2489" mass="276220">MLFGDKIRDPRSCMVRTTNHSARYFEMRTGFFTPVLLLCLALASFVCGAPAASPVFKHLLTGTIITSPSEDESFIVSPYGHRLTAAGYVGGNWTLAETGKKIADVYPNVGGDSGVQDNTGVLHVDTRMTWKLDDGSYVWMHALGQGVAYVSDDLYIELETDSKKYSWLNNKYFIGVGTFNGAVWSIRLFGPQAEPDKHHMSSPPSPPPLPFAPAPTRVKFHLEDTLISPAPSPLSSAYNSDSEPPNANVNISLDKYSVRSQVVARVDSLDDAPGTLPNEYYDSAMAPWRAAIRRRLVKNLKYESEWIGSLQRKIRRPFLDTYFVYTSSLGTHTFFMIVLPTFFFFGYPMAGFGLLHVLAAGVYFSSLIKDLICSPRPFEPTVTRLTVGSHHLEYGFPSTHSTNSVSIALYFHTLARNGLANQVISPFVYHIIQVLLVIYAFSIVFGRLYCAMHSFTDCAAGIAVGTAIWAAQLQWGSAFDLWISSNGWSVPVIILVTGLFLVHRHAEPVDDCPCFEDAIAFVSVVMGAVIARWHFSHFILAPAHLSTWSQYFVSRTPGSTFNSPYDIATFALYAALKMLVGITAIFVWRIIAKRVLLTILPPIYRKFSTQVGPLPTRRWYTPATDYSEVPADAAHLRTVPSVIDLPSKVAVVKSGVLPRAHIYRQVEAESKQRNGRGVSEKRGMQMVECEVAPATGIVREEKVKHYDADVLTKVGVYMGIAAIAVGVMPVLFETLEWALPSVAMGKQGKSSASSATRKKHARKAAAHDPSISIAPAAKAQEKGKGKGKNKEPRVKQYIPPPKFKPLVEDPIESSSIASVLPPNMVLCFKGLSKKDPVTKAKALDELGSMLDDESWSTALPVWVWHFVSLSVHPNRRLRELSATIHSRLLDKPGIREEIQSYILRESTAGTFIAAWVLGANDIIPGISNSLRASWSSNIAWHTTTLEDHQLIDIQDHAGYLISTLLQAIVDPEQLYGQFAPLLAHFSRESTESDDLGEHSQDRDARIRTAGLNAITWIIEGPSTIARSALVQPLHELLSSNALVGTVLSAQSSILGTPGNTDSNIIAWGYEQRTVRIAGWRFVKTMVKHLQLGLPESEGKVTGEVPLSLNSAFLRNLGAAAIRSAWGETDVLVRTSMWDGFLPLITGFPEVWDTKPIEPPSTRISGKDQVDSDSEGDSGDDTTATNFRPTRTYGDLAFSDFLRFLELGCQGSAVQSYPAVVIVLSTIPESVFPYGHSNLERLFTSFWAAYDGKALSVLPRDRELTIKAFLSSLLDCAVFIFRKLNTRPIQVSAWGDSLAPLDDTLGLKPLEWIAQVLREFVFGTLDQYVSADAAGELIGASMKKLELINLDTTRLAWREAWEPILIRQPPDRVENVIQLLAKIRKATLGGINPEIIDTILRRKLDDNIAEGADHIVQRAQVLISLWTYMDVATAPWLAEVTGRLVNAEVLDYLVRSGNTQRIANLMNGYLNAPTLSETTRSGLWGMFLSACTSAAAFAVFRGVLELVDTTVVLVPDEDSALFKLSNAWVTDLATGNATHNADLSSLITHWNMCVSQPQLTELLEAVIGTFVTGVQEHLFNSKNGVTPSAIESAAQILSNILARNDREFFSWSRLDFVDMSAFLLILPNLPEVSPKFGPFSECNKALRSWSAYAPAELQLKGCIRAKEVMRALLISCSTLLSARDILTVATRLALYSDERMIFLELFPAQSDLDRDLDDLSDNPSPLLAEHDPLIRVSEREPDSIALITYDKYGLSKYARVGVALATLLSEDRHLARENPWTLRHLLALQQLGSDFISAASWPSDVFRIDASDQIHNVLDVLAPLVIYLGNSLLSDHTVEWHRDVISRLREHGSDPTTWEVHNLVNQFYSIVLRGPSSRDLRLLRRIMQFVLRDAESEILDKWSEFAQSTYTQYPAAAEAIGSIIAARGIESARLDRWRNDIASRLPSVPLGSINQTGLPLLRTLNCLAPPLDSGVIFMPQQRAIYLVQALQKWMSSDEELDMSMEMLLTTLLNHLLPILQTVRGAHWEFILDILETNISVEATNTNLCLLLQTLRAISAVLDLIRTNQQLKEIWGPRQHDLFRGILRLFLTSGGDVEISETHARYYSCLAEVVRALPLEQMQPDLFEELLSLVFSRNIPIKVTAHYLARNALAQMTEKRVLEAAVSVSPEAYEQSDLAMGSKFELPPKLVEQLSLSVSAEDDLAKSQTNLLLAWWLALEFFDNTSLKVRQGYLEQLRKLNLVHSSLLPCLFSLLNIGVVGEKPFNLAPWYVDEFYLDLYDQSFALAQSVLAAHVYFKSLKSISGLIRTWYSECQDRQLSTSISAYTKAYFSPALINQELEQFRSSASSASEALADDTFAIKVAPSVNEITASYAVDEQEAFEVAVRLPSEFPLRAAEVKDVRGVAGMENRRRAWLFGVQNTTQQGLIYDALVMYKKNVAGHFEGKSECAICYSLISVTDRTLPTKPCRTCKNLFHASCLYKVSSYESTSE</sequence>
<evidence type="ECO:0000256" key="1">
    <source>
        <dbReference type="SAM" id="MobiDB-lite"/>
    </source>
</evidence>
<feature type="transmembrane region" description="Helical" evidence="2">
    <location>
        <begin position="714"/>
        <end position="732"/>
    </location>
</feature>
<feature type="transmembrane region" description="Helical" evidence="2">
    <location>
        <begin position="322"/>
        <end position="345"/>
    </location>
</feature>
<proteinExistence type="predicted"/>
<dbReference type="InterPro" id="IPR054478">
    <property type="entry name" value="LTN1_UBC"/>
</dbReference>
<feature type="transmembrane region" description="Helical" evidence="2">
    <location>
        <begin position="481"/>
        <end position="502"/>
    </location>
</feature>
<gene>
    <name evidence="4" type="ORF">RDB_LOCUS117787</name>
</gene>
<comment type="caution">
    <text evidence="4">The sequence shown here is derived from an EMBL/GenBank/DDBJ whole genome shotgun (WGS) entry which is preliminary data.</text>
</comment>
<evidence type="ECO:0000313" key="5">
    <source>
        <dbReference type="Proteomes" id="UP000663827"/>
    </source>
</evidence>
<dbReference type="Pfam" id="PF11578">
    <property type="entry name" value="DUF3237"/>
    <property type="match status" value="1"/>
</dbReference>
<dbReference type="Pfam" id="PF22958">
    <property type="entry name" value="Ltn1_1st"/>
    <property type="match status" value="1"/>
</dbReference>
<dbReference type="Gene3D" id="3.30.40.10">
    <property type="entry name" value="Zinc/RING finger domain, C3HC4 (zinc finger)"/>
    <property type="match status" value="1"/>
</dbReference>
<dbReference type="Pfam" id="PF22999">
    <property type="entry name" value="LTN1_E3_ligase_6th"/>
    <property type="match status" value="1"/>
</dbReference>
<keyword evidence="2" id="KW-0812">Transmembrane</keyword>
<dbReference type="Gene3D" id="1.20.144.10">
    <property type="entry name" value="Phosphatidic acid phosphatase type 2/haloperoxidase"/>
    <property type="match status" value="1"/>
</dbReference>
<feature type="compositionally biased region" description="Pro residues" evidence="1">
    <location>
        <begin position="203"/>
        <end position="213"/>
    </location>
</feature>
<evidence type="ECO:0000313" key="4">
    <source>
        <dbReference type="EMBL" id="CAE7182005.1"/>
    </source>
</evidence>
<dbReference type="EMBL" id="CAJNJQ010002664">
    <property type="protein sequence ID" value="CAE7182005.1"/>
    <property type="molecule type" value="Genomic_DNA"/>
</dbReference>
<keyword evidence="2" id="KW-0472">Membrane</keyword>
<evidence type="ECO:0000256" key="2">
    <source>
        <dbReference type="SAM" id="Phobius"/>
    </source>
</evidence>
<evidence type="ECO:0000259" key="3">
    <source>
        <dbReference type="SMART" id="SM00014"/>
    </source>
</evidence>
<feature type="transmembrane region" description="Helical" evidence="2">
    <location>
        <begin position="514"/>
        <end position="535"/>
    </location>
</feature>
<dbReference type="CDD" id="cd03388">
    <property type="entry name" value="PAP2_SPPase1"/>
    <property type="match status" value="1"/>
</dbReference>
<dbReference type="InterPro" id="IPR013083">
    <property type="entry name" value="Znf_RING/FYVE/PHD"/>
</dbReference>
<dbReference type="GO" id="GO:1990112">
    <property type="term" value="C:RQC complex"/>
    <property type="evidence" value="ECO:0007669"/>
    <property type="project" value="InterPro"/>
</dbReference>
<dbReference type="GO" id="GO:0043023">
    <property type="term" value="F:ribosomal large subunit binding"/>
    <property type="evidence" value="ECO:0007669"/>
    <property type="project" value="TreeGrafter"/>
</dbReference>
<dbReference type="InterPro" id="IPR036938">
    <property type="entry name" value="PAP2/HPO_sf"/>
</dbReference>
<feature type="compositionally biased region" description="Acidic residues" evidence="1">
    <location>
        <begin position="1170"/>
        <end position="1179"/>
    </location>
</feature>
<organism evidence="4 5">
    <name type="scientific">Rhizoctonia solani</name>
    <dbReference type="NCBI Taxonomy" id="456999"/>
    <lineage>
        <taxon>Eukaryota</taxon>
        <taxon>Fungi</taxon>
        <taxon>Dikarya</taxon>
        <taxon>Basidiomycota</taxon>
        <taxon>Agaricomycotina</taxon>
        <taxon>Agaricomycetes</taxon>
        <taxon>Cantharellales</taxon>
        <taxon>Ceratobasidiaceae</taxon>
        <taxon>Rhizoctonia</taxon>
    </lineage>
</organism>
<dbReference type="InterPro" id="IPR039795">
    <property type="entry name" value="LTN1/Rkr1"/>
</dbReference>
<dbReference type="SUPFAM" id="SSF48371">
    <property type="entry name" value="ARM repeat"/>
    <property type="match status" value="1"/>
</dbReference>
<dbReference type="SMART" id="SM00014">
    <property type="entry name" value="acidPPc"/>
    <property type="match status" value="1"/>
</dbReference>
<dbReference type="InterPro" id="IPR016024">
    <property type="entry name" value="ARM-type_fold"/>
</dbReference>
<accession>A0A8H3E481</accession>